<dbReference type="PANTHER" id="PTHR11365:SF2">
    <property type="entry name" value="5-OXOPROLINASE"/>
    <property type="match status" value="1"/>
</dbReference>
<evidence type="ECO:0000259" key="1">
    <source>
        <dbReference type="Pfam" id="PF02538"/>
    </source>
</evidence>
<evidence type="ECO:0000313" key="2">
    <source>
        <dbReference type="EMBL" id="KAH6611559.1"/>
    </source>
</evidence>
<evidence type="ECO:0000313" key="3">
    <source>
        <dbReference type="Proteomes" id="UP000827724"/>
    </source>
</evidence>
<dbReference type="AlphaFoldDB" id="A0A9P8U1D3"/>
<dbReference type="Pfam" id="PF02538">
    <property type="entry name" value="Hydantoinase_B"/>
    <property type="match status" value="1"/>
</dbReference>
<accession>A0A9P8U1D3</accession>
<sequence length="216" mass="23569">MVGLVDGREDIAIKLLSVHPANYGDAPTEGIRRILEIATGERHPRGEPLDASKISTNALLERKCARSALLTTKGYGEALKTGHQPCPKLFDLHIRKPGVLYKKSVEIDDGSKTTEATQLTVVDPVMLSTFGHTFMSIAEQTGLILQKTNPSLNIREPLDFSCAIFGTDGGLVANTSHVPVHLGNMQNDVVCHHKLYGQKMKPGDLAMCKILRISIY</sequence>
<reference evidence="2" key="1">
    <citation type="submission" date="2021-08" db="EMBL/GenBank/DDBJ databases">
        <title>Chromosome-Level Trichoderma cornu-damae using Hi-C Data.</title>
        <authorList>
            <person name="Kim C.S."/>
        </authorList>
    </citation>
    <scope>NUCLEOTIDE SEQUENCE</scope>
    <source>
        <strain evidence="2">KA19-0412C</strain>
    </source>
</reference>
<keyword evidence="3" id="KW-1185">Reference proteome</keyword>
<dbReference type="OrthoDB" id="3643at2759"/>
<dbReference type="GO" id="GO:0006749">
    <property type="term" value="P:glutathione metabolic process"/>
    <property type="evidence" value="ECO:0007669"/>
    <property type="project" value="TreeGrafter"/>
</dbReference>
<protein>
    <recommendedName>
        <fullName evidence="1">Hydantoinase B/oxoprolinase domain-containing protein</fullName>
    </recommendedName>
</protein>
<dbReference type="InterPro" id="IPR003692">
    <property type="entry name" value="Hydantoinase_B"/>
</dbReference>
<gene>
    <name evidence="2" type="ORF">Trco_001579</name>
</gene>
<name>A0A9P8U1D3_9HYPO</name>
<dbReference type="GO" id="GO:0017168">
    <property type="term" value="F:5-oxoprolinase (ATP-hydrolyzing) activity"/>
    <property type="evidence" value="ECO:0007669"/>
    <property type="project" value="TreeGrafter"/>
</dbReference>
<feature type="domain" description="Hydantoinase B/oxoprolinase" evidence="1">
    <location>
        <begin position="123"/>
        <end position="208"/>
    </location>
</feature>
<dbReference type="InterPro" id="IPR045079">
    <property type="entry name" value="Oxoprolinase-like"/>
</dbReference>
<dbReference type="PANTHER" id="PTHR11365">
    <property type="entry name" value="5-OXOPROLINASE RELATED"/>
    <property type="match status" value="1"/>
</dbReference>
<comment type="caution">
    <text evidence="2">The sequence shown here is derived from an EMBL/GenBank/DDBJ whole genome shotgun (WGS) entry which is preliminary data.</text>
</comment>
<dbReference type="EMBL" id="JAIWOZ010000001">
    <property type="protein sequence ID" value="KAH6611559.1"/>
    <property type="molecule type" value="Genomic_DNA"/>
</dbReference>
<dbReference type="Proteomes" id="UP000827724">
    <property type="component" value="Unassembled WGS sequence"/>
</dbReference>
<organism evidence="2 3">
    <name type="scientific">Trichoderma cornu-damae</name>
    <dbReference type="NCBI Taxonomy" id="654480"/>
    <lineage>
        <taxon>Eukaryota</taxon>
        <taxon>Fungi</taxon>
        <taxon>Dikarya</taxon>
        <taxon>Ascomycota</taxon>
        <taxon>Pezizomycotina</taxon>
        <taxon>Sordariomycetes</taxon>
        <taxon>Hypocreomycetidae</taxon>
        <taxon>Hypocreales</taxon>
        <taxon>Hypocreaceae</taxon>
        <taxon>Trichoderma</taxon>
    </lineage>
</organism>
<proteinExistence type="predicted"/>
<dbReference type="GO" id="GO:0005829">
    <property type="term" value="C:cytosol"/>
    <property type="evidence" value="ECO:0007669"/>
    <property type="project" value="TreeGrafter"/>
</dbReference>